<evidence type="ECO:0000259" key="1">
    <source>
        <dbReference type="SMART" id="SM00355"/>
    </source>
</evidence>
<feature type="domain" description="C2H2-type" evidence="1">
    <location>
        <begin position="124"/>
        <end position="153"/>
    </location>
</feature>
<feature type="domain" description="C2H2-type" evidence="1">
    <location>
        <begin position="95"/>
        <end position="119"/>
    </location>
</feature>
<gene>
    <name evidence="2" type="ORF">M409DRAFT_22020</name>
</gene>
<dbReference type="OrthoDB" id="3649752at2759"/>
<dbReference type="GeneID" id="54559419"/>
<dbReference type="InterPro" id="IPR013087">
    <property type="entry name" value="Znf_C2H2_type"/>
</dbReference>
<dbReference type="AlphaFoldDB" id="A0A6A6CPX1"/>
<dbReference type="Proteomes" id="UP000799537">
    <property type="component" value="Unassembled WGS sequence"/>
</dbReference>
<proteinExistence type="predicted"/>
<dbReference type="RefSeq" id="XP_033668761.1">
    <property type="nucleotide sequence ID" value="XM_033806147.1"/>
</dbReference>
<protein>
    <recommendedName>
        <fullName evidence="1">C2H2-type domain-containing protein</fullName>
    </recommendedName>
</protein>
<dbReference type="EMBL" id="ML993592">
    <property type="protein sequence ID" value="KAF2167872.1"/>
    <property type="molecule type" value="Genomic_DNA"/>
</dbReference>
<accession>A0A6A6CPX1</accession>
<keyword evidence="3" id="KW-1185">Reference proteome</keyword>
<organism evidence="2 3">
    <name type="scientific">Zasmidium cellare ATCC 36951</name>
    <dbReference type="NCBI Taxonomy" id="1080233"/>
    <lineage>
        <taxon>Eukaryota</taxon>
        <taxon>Fungi</taxon>
        <taxon>Dikarya</taxon>
        <taxon>Ascomycota</taxon>
        <taxon>Pezizomycotina</taxon>
        <taxon>Dothideomycetes</taxon>
        <taxon>Dothideomycetidae</taxon>
        <taxon>Mycosphaerellales</taxon>
        <taxon>Mycosphaerellaceae</taxon>
        <taxon>Zasmidium</taxon>
    </lineage>
</organism>
<name>A0A6A6CPX1_ZASCE</name>
<reference evidence="2" key="1">
    <citation type="journal article" date="2020" name="Stud. Mycol.">
        <title>101 Dothideomycetes genomes: a test case for predicting lifestyles and emergence of pathogens.</title>
        <authorList>
            <person name="Haridas S."/>
            <person name="Albert R."/>
            <person name="Binder M."/>
            <person name="Bloem J."/>
            <person name="Labutti K."/>
            <person name="Salamov A."/>
            <person name="Andreopoulos B."/>
            <person name="Baker S."/>
            <person name="Barry K."/>
            <person name="Bills G."/>
            <person name="Bluhm B."/>
            <person name="Cannon C."/>
            <person name="Castanera R."/>
            <person name="Culley D."/>
            <person name="Daum C."/>
            <person name="Ezra D."/>
            <person name="Gonzalez J."/>
            <person name="Henrissat B."/>
            <person name="Kuo A."/>
            <person name="Liang C."/>
            <person name="Lipzen A."/>
            <person name="Lutzoni F."/>
            <person name="Magnuson J."/>
            <person name="Mondo S."/>
            <person name="Nolan M."/>
            <person name="Ohm R."/>
            <person name="Pangilinan J."/>
            <person name="Park H.-J."/>
            <person name="Ramirez L."/>
            <person name="Alfaro M."/>
            <person name="Sun H."/>
            <person name="Tritt A."/>
            <person name="Yoshinaga Y."/>
            <person name="Zwiers L.-H."/>
            <person name="Turgeon B."/>
            <person name="Goodwin S."/>
            <person name="Spatafora J."/>
            <person name="Crous P."/>
            <person name="Grigoriev I."/>
        </authorList>
    </citation>
    <scope>NUCLEOTIDE SEQUENCE</scope>
    <source>
        <strain evidence="2">ATCC 36951</strain>
    </source>
</reference>
<evidence type="ECO:0000313" key="2">
    <source>
        <dbReference type="EMBL" id="KAF2167872.1"/>
    </source>
</evidence>
<dbReference type="InterPro" id="IPR059095">
    <property type="entry name" value="Znf_C2H2_17_2nd"/>
</dbReference>
<sequence length="155" mass="17562">MPAQQQHITMYPEFEDTFATTNQNWNGPYWLENAIKQDHLLAASSCDDAAEGSRHPAQHCGNDVVARQPSVQAYRTIVCTAIDSIPPGRQAAKVLQCGICFSDKLFDRKYELERHMRTHEDGAFPCTVAGCERQGEKAFRRAEHLRNHLRKVHGL</sequence>
<dbReference type="SMART" id="SM00355">
    <property type="entry name" value="ZnF_C2H2"/>
    <property type="match status" value="2"/>
</dbReference>
<dbReference type="Gene3D" id="3.30.160.60">
    <property type="entry name" value="Classic Zinc Finger"/>
    <property type="match status" value="2"/>
</dbReference>
<dbReference type="Pfam" id="PF26176">
    <property type="entry name" value="zf_C2H2_17_2"/>
    <property type="match status" value="1"/>
</dbReference>
<evidence type="ECO:0000313" key="3">
    <source>
        <dbReference type="Proteomes" id="UP000799537"/>
    </source>
</evidence>